<name>A0A183BWA1_GLOPA</name>
<keyword evidence="2" id="KW-1185">Reference proteome</keyword>
<reference evidence="2" key="2">
    <citation type="submission" date="2014-05" db="EMBL/GenBank/DDBJ databases">
        <title>The genome and life-stage specific transcriptomes of Globodera pallida elucidate key aspects of plant parasitism by a cyst nematode.</title>
        <authorList>
            <person name="Cotton J.A."/>
            <person name="Lilley C.J."/>
            <person name="Jones L.M."/>
            <person name="Kikuchi T."/>
            <person name="Reid A.J."/>
            <person name="Thorpe P."/>
            <person name="Tsai I.J."/>
            <person name="Beasley H."/>
            <person name="Blok V."/>
            <person name="Cock P.J.A."/>
            <person name="Van den Akker S.E."/>
            <person name="Holroyd N."/>
            <person name="Hunt M."/>
            <person name="Mantelin S."/>
            <person name="Naghra H."/>
            <person name="Pain A."/>
            <person name="Palomares-Rius J.E."/>
            <person name="Zarowiecki M."/>
            <person name="Berriman M."/>
            <person name="Jones J.T."/>
            <person name="Urwin P.E."/>
        </authorList>
    </citation>
    <scope>NUCLEOTIDE SEQUENCE [LARGE SCALE GENOMIC DNA]</scope>
    <source>
        <strain evidence="2">Lindley</strain>
    </source>
</reference>
<dbReference type="WBParaSite" id="GPLIN_000489000">
    <property type="protein sequence ID" value="GPLIN_000489000"/>
    <property type="gene ID" value="GPLIN_000489000"/>
</dbReference>
<dbReference type="AlphaFoldDB" id="A0A183BWA1"/>
<evidence type="ECO:0000256" key="1">
    <source>
        <dbReference type="SAM" id="Phobius"/>
    </source>
</evidence>
<keyword evidence="1" id="KW-0812">Transmembrane</keyword>
<accession>A0A183BWA1</accession>
<keyword evidence="1" id="KW-1133">Transmembrane helix</keyword>
<feature type="transmembrane region" description="Helical" evidence="1">
    <location>
        <begin position="49"/>
        <end position="69"/>
    </location>
</feature>
<sequence>MNTNNSKACEDFALGNANGFTIFKENAPDTRGCKCTFIGNEKKSNAARLSVKTLMAMPPLLLGIVVPIVHTNLLRSY</sequence>
<dbReference type="Proteomes" id="UP000050741">
    <property type="component" value="Unassembled WGS sequence"/>
</dbReference>
<reference evidence="3" key="3">
    <citation type="submission" date="2016-06" db="UniProtKB">
        <authorList>
            <consortium name="WormBaseParasite"/>
        </authorList>
    </citation>
    <scope>IDENTIFICATION</scope>
</reference>
<evidence type="ECO:0000313" key="3">
    <source>
        <dbReference type="WBParaSite" id="GPLIN_000489000"/>
    </source>
</evidence>
<proteinExistence type="predicted"/>
<organism evidence="2 3">
    <name type="scientific">Globodera pallida</name>
    <name type="common">Potato cyst nematode worm</name>
    <name type="synonym">Heterodera pallida</name>
    <dbReference type="NCBI Taxonomy" id="36090"/>
    <lineage>
        <taxon>Eukaryota</taxon>
        <taxon>Metazoa</taxon>
        <taxon>Ecdysozoa</taxon>
        <taxon>Nematoda</taxon>
        <taxon>Chromadorea</taxon>
        <taxon>Rhabditida</taxon>
        <taxon>Tylenchina</taxon>
        <taxon>Tylenchomorpha</taxon>
        <taxon>Tylenchoidea</taxon>
        <taxon>Heteroderidae</taxon>
        <taxon>Heteroderinae</taxon>
        <taxon>Globodera</taxon>
    </lineage>
</organism>
<evidence type="ECO:0000313" key="2">
    <source>
        <dbReference type="Proteomes" id="UP000050741"/>
    </source>
</evidence>
<protein>
    <submittedName>
        <fullName evidence="3">Phage protein</fullName>
    </submittedName>
</protein>
<keyword evidence="1" id="KW-0472">Membrane</keyword>
<reference evidence="2" key="1">
    <citation type="submission" date="2013-12" db="EMBL/GenBank/DDBJ databases">
        <authorList>
            <person name="Aslett M."/>
        </authorList>
    </citation>
    <scope>NUCLEOTIDE SEQUENCE [LARGE SCALE GENOMIC DNA]</scope>
    <source>
        <strain evidence="2">Lindley</strain>
    </source>
</reference>